<reference evidence="1 2" key="1">
    <citation type="submission" date="2017-10" db="EMBL/GenBank/DDBJ databases">
        <title>Whole genome of Pedobacter ginsengisoli T01R-27 isolated from tomato rhizosphere.</title>
        <authorList>
            <person name="Weon H.-Y."/>
            <person name="Lee S.A."/>
            <person name="Sang M.K."/>
            <person name="Song J."/>
        </authorList>
    </citation>
    <scope>NUCLEOTIDE SEQUENCE [LARGE SCALE GENOMIC DNA]</scope>
    <source>
        <strain evidence="1 2">T01R-27</strain>
    </source>
</reference>
<keyword evidence="2" id="KW-1185">Reference proteome</keyword>
<organism evidence="1 2">
    <name type="scientific">Pedobacter ginsengisoli</name>
    <dbReference type="NCBI Taxonomy" id="363852"/>
    <lineage>
        <taxon>Bacteria</taxon>
        <taxon>Pseudomonadati</taxon>
        <taxon>Bacteroidota</taxon>
        <taxon>Sphingobacteriia</taxon>
        <taxon>Sphingobacteriales</taxon>
        <taxon>Sphingobacteriaceae</taxon>
        <taxon>Pedobacter</taxon>
    </lineage>
</organism>
<dbReference type="RefSeq" id="WP_099439337.1">
    <property type="nucleotide sequence ID" value="NZ_CP024091.1"/>
</dbReference>
<dbReference type="KEGG" id="pgs:CPT03_13500"/>
<dbReference type="Proteomes" id="UP000223749">
    <property type="component" value="Chromosome"/>
</dbReference>
<accession>A0A2D1U737</accession>
<dbReference type="AlphaFoldDB" id="A0A2D1U737"/>
<gene>
    <name evidence="1" type="ORF">CPT03_13500</name>
</gene>
<dbReference type="EMBL" id="CP024091">
    <property type="protein sequence ID" value="ATP57413.1"/>
    <property type="molecule type" value="Genomic_DNA"/>
</dbReference>
<evidence type="ECO:0000313" key="1">
    <source>
        <dbReference type="EMBL" id="ATP57413.1"/>
    </source>
</evidence>
<proteinExistence type="predicted"/>
<evidence type="ECO:0000313" key="2">
    <source>
        <dbReference type="Proteomes" id="UP000223749"/>
    </source>
</evidence>
<name>A0A2D1U737_9SPHI</name>
<dbReference type="OrthoDB" id="771660at2"/>
<sequence>MKANISIILDGSLFYVDNDKQQFVQAAYPENRIPFSQLKEEGGFYSMLYAIVEKTAKSHLELMRELSPQLRRIIIPKEVLQKEFGKDSSLPALFNQTSYRHNWGILMVDEAIDRRLKGELPKITLMEKPYVIDIRMQELRSVAQPAERIGIKELEMSSDGEKLHLFFDTIQGQQISKESVLMPFREGIVLMEMPNEILLDPVGAARLYKLEDTELLSRFPMKMNHQALAIPLTKIAHQEMIELQQKKITGPEAPKLRSYIQPRRKGKSI</sequence>
<protein>
    <submittedName>
        <fullName evidence="1">Uncharacterized protein</fullName>
    </submittedName>
</protein>